<reference evidence="3 4" key="1">
    <citation type="submission" date="2023-06" db="EMBL/GenBank/DDBJ databases">
        <title>Roseiconus lacunae JC819 isolated from Gulf of Mannar region, Tamil Nadu.</title>
        <authorList>
            <person name="Pk S."/>
            <person name="Ch S."/>
            <person name="Ch V.R."/>
        </authorList>
    </citation>
    <scope>NUCLEOTIDE SEQUENCE [LARGE SCALE GENOMIC DNA]</scope>
    <source>
        <strain evidence="3 4">JC819</strain>
    </source>
</reference>
<gene>
    <name evidence="3" type="ORF">QTN89_16620</name>
</gene>
<dbReference type="RefSeq" id="WP_149499675.1">
    <property type="nucleotide sequence ID" value="NZ_CP141221.1"/>
</dbReference>
<dbReference type="PANTHER" id="PTHR40469:SF2">
    <property type="entry name" value="GALACTOSE-BINDING DOMAIN-LIKE SUPERFAMILY PROTEIN"/>
    <property type="match status" value="1"/>
</dbReference>
<keyword evidence="1" id="KW-0732">Signal</keyword>
<dbReference type="EMBL" id="JASZZN010000012">
    <property type="protein sequence ID" value="MDM4017073.1"/>
    <property type="molecule type" value="Genomic_DNA"/>
</dbReference>
<proteinExistence type="predicted"/>
<dbReference type="PANTHER" id="PTHR40469">
    <property type="entry name" value="SECRETED GLYCOSYL HYDROLASE"/>
    <property type="match status" value="1"/>
</dbReference>
<accession>A0ABT7PKT1</accession>
<dbReference type="InterPro" id="IPR029062">
    <property type="entry name" value="Class_I_gatase-like"/>
</dbReference>
<feature type="domain" description="ThuA-like" evidence="2">
    <location>
        <begin position="84"/>
        <end position="257"/>
    </location>
</feature>
<dbReference type="Proteomes" id="UP001239462">
    <property type="component" value="Unassembled WGS sequence"/>
</dbReference>
<name>A0ABT7PKT1_9BACT</name>
<keyword evidence="4" id="KW-1185">Reference proteome</keyword>
<organism evidence="3 4">
    <name type="scientific">Roseiconus lacunae</name>
    <dbReference type="NCBI Taxonomy" id="2605694"/>
    <lineage>
        <taxon>Bacteria</taxon>
        <taxon>Pseudomonadati</taxon>
        <taxon>Planctomycetota</taxon>
        <taxon>Planctomycetia</taxon>
        <taxon>Pirellulales</taxon>
        <taxon>Pirellulaceae</taxon>
        <taxon>Roseiconus</taxon>
    </lineage>
</organism>
<evidence type="ECO:0000313" key="4">
    <source>
        <dbReference type="Proteomes" id="UP001239462"/>
    </source>
</evidence>
<feature type="signal peptide" evidence="1">
    <location>
        <begin position="1"/>
        <end position="23"/>
    </location>
</feature>
<feature type="chain" id="PRO_5045211102" evidence="1">
    <location>
        <begin position="24"/>
        <end position="261"/>
    </location>
</feature>
<dbReference type="InterPro" id="IPR029010">
    <property type="entry name" value="ThuA-like"/>
</dbReference>
<evidence type="ECO:0000259" key="2">
    <source>
        <dbReference type="Pfam" id="PF06283"/>
    </source>
</evidence>
<evidence type="ECO:0000256" key="1">
    <source>
        <dbReference type="SAM" id="SignalP"/>
    </source>
</evidence>
<dbReference type="SUPFAM" id="SSF52317">
    <property type="entry name" value="Class I glutamine amidotransferase-like"/>
    <property type="match status" value="1"/>
</dbReference>
<sequence length="261" mass="29370">MKHFRLAPLAFALIALVSLDASAQDLNATKATASQSNEAIRVLLITSGCCHDYDFQTKKLQLAFEKHGVPVQWTVVNEGGNGTEAQIDFYKDASWAKNFDVCIHNECFANTTDPAYIRSITQPHYDGLNAVVIHCAMHTYRGAEIDNWRQLLGVTSRRHDHRSAYSVKVTKKDHPIMETFPDGHTIEDDELYIIEKVWPHTTVLATSKSEKTGKDHPVIWTNQYGKARVFGTTYGHSNSTFDDPQFMDLVVRGTTWAAAKR</sequence>
<dbReference type="Gene3D" id="3.40.50.880">
    <property type="match status" value="1"/>
</dbReference>
<comment type="caution">
    <text evidence="3">The sequence shown here is derived from an EMBL/GenBank/DDBJ whole genome shotgun (WGS) entry which is preliminary data.</text>
</comment>
<dbReference type="Pfam" id="PF06283">
    <property type="entry name" value="ThuA"/>
    <property type="match status" value="1"/>
</dbReference>
<evidence type="ECO:0000313" key="3">
    <source>
        <dbReference type="EMBL" id="MDM4017073.1"/>
    </source>
</evidence>
<protein>
    <submittedName>
        <fullName evidence="3">ThuA domain-containing protein</fullName>
    </submittedName>
</protein>